<dbReference type="Gene3D" id="3.40.50.150">
    <property type="entry name" value="Vaccinia Virus protein VP39"/>
    <property type="match status" value="1"/>
</dbReference>
<sequence>MSETAYSPTPKELIGPSAFMTAAVRAFESRRPDRLFNDPWAAVLATEEGERRRLLIKDHGAPIIVRTRFFDDCLDQLVHEEDIRQIVLPAAGLDTRAFRMEWPEGTRFFELDQPMVLEYKEEVLQRHGARPLCDRRSLAVDLAASEWPDALVQAGYDPNLPAIWLVEGLLFYLSEEQIRNFLSQVSNLTAPGSWLGFDSVHSAMLKSPLLEVRTKLVASLGSPWLGAIDDPVSLLGSYGWQATVVYSVYKALEYDRPVFPFIPKEELTPELLNLYHLFVTARKEGTRTGE</sequence>
<dbReference type="GO" id="GO:0008168">
    <property type="term" value="F:methyltransferase activity"/>
    <property type="evidence" value="ECO:0007669"/>
    <property type="project" value="UniProtKB-UniRule"/>
</dbReference>
<dbReference type="AlphaFoldDB" id="A0A328VGU6"/>
<dbReference type="InterPro" id="IPR007213">
    <property type="entry name" value="Ppm1/Ppm2/Tcmp"/>
</dbReference>
<dbReference type="InterPro" id="IPR011610">
    <property type="entry name" value="SAM_mthyl_Trfase_ML2640-like"/>
</dbReference>
<dbReference type="EMBL" id="MCIF01000002">
    <property type="protein sequence ID" value="RAQ96091.1"/>
    <property type="molecule type" value="Genomic_DNA"/>
</dbReference>
<dbReference type="PANTHER" id="PTHR43619">
    <property type="entry name" value="S-ADENOSYL-L-METHIONINE-DEPENDENT METHYLTRANSFERASE YKTD-RELATED"/>
    <property type="match status" value="1"/>
</dbReference>
<evidence type="ECO:0000256" key="2">
    <source>
        <dbReference type="ARBA" id="ARBA00022603"/>
    </source>
</evidence>
<name>A0A328VGU6_9CHLR</name>
<dbReference type="EC" id="2.1.1.-" evidence="4"/>
<keyword evidence="3" id="KW-0808">Transferase</keyword>
<dbReference type="PANTHER" id="PTHR43619:SF2">
    <property type="entry name" value="S-ADENOSYL-L-METHIONINE-DEPENDENT METHYLTRANSFERASES SUPERFAMILY PROTEIN"/>
    <property type="match status" value="1"/>
</dbReference>
<dbReference type="InterPro" id="IPR029063">
    <property type="entry name" value="SAM-dependent_MTases_sf"/>
</dbReference>
<keyword evidence="4" id="KW-0949">S-adenosyl-L-methionine</keyword>
<evidence type="ECO:0000256" key="1">
    <source>
        <dbReference type="ARBA" id="ARBA00008138"/>
    </source>
</evidence>
<dbReference type="GO" id="GO:0032259">
    <property type="term" value="P:methylation"/>
    <property type="evidence" value="ECO:0007669"/>
    <property type="project" value="UniProtKB-KW"/>
</dbReference>
<reference evidence="5 6" key="1">
    <citation type="submission" date="2016-08" db="EMBL/GenBank/DDBJ databases">
        <title>Analysis of Carbohydrate Active Enzymes in Thermogemmatispora T81 Reveals Carbohydrate Degradation Ability.</title>
        <authorList>
            <person name="Tomazini A."/>
            <person name="Lal S."/>
            <person name="Stott M."/>
            <person name="Henrissat B."/>
            <person name="Polikarpov I."/>
            <person name="Sparling R."/>
            <person name="Levin D.B."/>
        </authorList>
    </citation>
    <scope>NUCLEOTIDE SEQUENCE [LARGE SCALE GENOMIC DNA]</scope>
    <source>
        <strain evidence="5 6">T81</strain>
    </source>
</reference>
<protein>
    <recommendedName>
        <fullName evidence="4">S-adenosyl-L-methionine-dependent methyltransferase</fullName>
        <ecNumber evidence="4">2.1.1.-</ecNumber>
    </recommendedName>
</protein>
<evidence type="ECO:0000256" key="4">
    <source>
        <dbReference type="RuleBase" id="RU362030"/>
    </source>
</evidence>
<dbReference type="Pfam" id="PF04072">
    <property type="entry name" value="LCM"/>
    <property type="match status" value="1"/>
</dbReference>
<dbReference type="OrthoDB" id="147276at2"/>
<dbReference type="RefSeq" id="WP_112429377.1">
    <property type="nucleotide sequence ID" value="NZ_MCIF01000002.1"/>
</dbReference>
<dbReference type="NCBIfam" id="TIGR00027">
    <property type="entry name" value="mthyl_TIGR00027"/>
    <property type="match status" value="1"/>
</dbReference>
<dbReference type="SUPFAM" id="SSF53335">
    <property type="entry name" value="S-adenosyl-L-methionine-dependent methyltransferases"/>
    <property type="match status" value="1"/>
</dbReference>
<evidence type="ECO:0000256" key="3">
    <source>
        <dbReference type="ARBA" id="ARBA00022679"/>
    </source>
</evidence>
<keyword evidence="2 4" id="KW-0489">Methyltransferase</keyword>
<gene>
    <name evidence="5" type="ORF">A4R35_11150</name>
</gene>
<dbReference type="Proteomes" id="UP000248706">
    <property type="component" value="Unassembled WGS sequence"/>
</dbReference>
<evidence type="ECO:0000313" key="6">
    <source>
        <dbReference type="Proteomes" id="UP000248706"/>
    </source>
</evidence>
<comment type="similarity">
    <text evidence="1 4">Belongs to the UPF0677 family.</text>
</comment>
<comment type="function">
    <text evidence="4">Exhibits S-adenosyl-L-methionine-dependent methyltransferase activity.</text>
</comment>
<organism evidence="5 6">
    <name type="scientific">Thermogemmatispora tikiterensis</name>
    <dbReference type="NCBI Taxonomy" id="1825093"/>
    <lineage>
        <taxon>Bacteria</taxon>
        <taxon>Bacillati</taxon>
        <taxon>Chloroflexota</taxon>
        <taxon>Ktedonobacteria</taxon>
        <taxon>Thermogemmatisporales</taxon>
        <taxon>Thermogemmatisporaceae</taxon>
        <taxon>Thermogemmatispora</taxon>
    </lineage>
</organism>
<proteinExistence type="inferred from homology"/>
<accession>A0A328VGU6</accession>
<evidence type="ECO:0000313" key="5">
    <source>
        <dbReference type="EMBL" id="RAQ96091.1"/>
    </source>
</evidence>
<comment type="caution">
    <text evidence="5">The sequence shown here is derived from an EMBL/GenBank/DDBJ whole genome shotgun (WGS) entry which is preliminary data.</text>
</comment>
<keyword evidence="6" id="KW-1185">Reference proteome</keyword>